<proteinExistence type="predicted"/>
<evidence type="ECO:0000313" key="1">
    <source>
        <dbReference type="EMBL" id="GAH07101.1"/>
    </source>
</evidence>
<organism evidence="1">
    <name type="scientific">marine sediment metagenome</name>
    <dbReference type="NCBI Taxonomy" id="412755"/>
    <lineage>
        <taxon>unclassified sequences</taxon>
        <taxon>metagenomes</taxon>
        <taxon>ecological metagenomes</taxon>
    </lineage>
</organism>
<comment type="caution">
    <text evidence="1">The sequence shown here is derived from an EMBL/GenBank/DDBJ whole genome shotgun (WGS) entry which is preliminary data.</text>
</comment>
<protein>
    <submittedName>
        <fullName evidence="1">Uncharacterized protein</fullName>
    </submittedName>
</protein>
<accession>X1CFM1</accession>
<name>X1CFM1_9ZZZZ</name>
<sequence length="248" mass="27847">ALMISALQLPYEEWVVGAGFIDIHSALDYIDNVQKINGLPLVSTLTPTDGPFSFEYWFVNQSVSIPVSIFSSSNVTFNMEYRGTHAHWIHGPSEITINQTGQVTLVVNVIASEDVEDIDVWVTFIAPNYLNMRTSFHFDANVPFKKIAIETSHTPWAIDSIFGQFRELALMINELGSSVDELGRSTEITYELLSQYDAVFVMDPCAWSYHMVNNTITKAALYSYSQSEIDAYVQYWEQGGGLFLVGLS</sequence>
<feature type="non-terminal residue" evidence="1">
    <location>
        <position position="1"/>
    </location>
</feature>
<reference evidence="1" key="1">
    <citation type="journal article" date="2014" name="Front. Microbiol.">
        <title>High frequency of phylogenetically diverse reductive dehalogenase-homologous genes in deep subseafloor sedimentary metagenomes.</title>
        <authorList>
            <person name="Kawai M."/>
            <person name="Futagami T."/>
            <person name="Toyoda A."/>
            <person name="Takaki Y."/>
            <person name="Nishi S."/>
            <person name="Hori S."/>
            <person name="Arai W."/>
            <person name="Tsubouchi T."/>
            <person name="Morono Y."/>
            <person name="Uchiyama I."/>
            <person name="Ito T."/>
            <person name="Fujiyama A."/>
            <person name="Inagaki F."/>
            <person name="Takami H."/>
        </authorList>
    </citation>
    <scope>NUCLEOTIDE SEQUENCE</scope>
    <source>
        <strain evidence="1">Expedition CK06-06</strain>
    </source>
</reference>
<feature type="non-terminal residue" evidence="1">
    <location>
        <position position="248"/>
    </location>
</feature>
<gene>
    <name evidence="1" type="ORF">S01H4_55543</name>
</gene>
<dbReference type="AlphaFoldDB" id="X1CFM1"/>
<dbReference type="EMBL" id="BART01032065">
    <property type="protein sequence ID" value="GAH07101.1"/>
    <property type="molecule type" value="Genomic_DNA"/>
</dbReference>